<dbReference type="InterPro" id="IPR036397">
    <property type="entry name" value="RNaseH_sf"/>
</dbReference>
<dbReference type="PANTHER" id="PTHR10954">
    <property type="entry name" value="RIBONUCLEASE H2 SUBUNIT A"/>
    <property type="match status" value="1"/>
</dbReference>
<keyword evidence="9 14" id="KW-0540">Nuclease</keyword>
<comment type="cofactor">
    <cofactor evidence="14 15">
        <name>Mn(2+)</name>
        <dbReference type="ChEBI" id="CHEBI:29035"/>
    </cofactor>
    <cofactor evidence="14 15">
        <name>Mg(2+)</name>
        <dbReference type="ChEBI" id="CHEBI:18420"/>
    </cofactor>
    <text evidence="14 15">Manganese or magnesium. Binds 1 divalent metal ion per monomer in the absence of substrate. May bind a second metal ion after substrate binding.</text>
</comment>
<evidence type="ECO:0000256" key="13">
    <source>
        <dbReference type="ARBA" id="ARBA00023211"/>
    </source>
</evidence>
<organism evidence="18">
    <name type="scientific">Thiolapillus brandeum</name>
    <dbReference type="NCBI Taxonomy" id="1076588"/>
    <lineage>
        <taxon>Bacteria</taxon>
        <taxon>Pseudomonadati</taxon>
        <taxon>Pseudomonadota</taxon>
        <taxon>Gammaproteobacteria</taxon>
        <taxon>Chromatiales</taxon>
        <taxon>Sedimenticolaceae</taxon>
        <taxon>Thiolapillus</taxon>
    </lineage>
</organism>
<keyword evidence="12 14" id="KW-0378">Hydrolase</keyword>
<comment type="cofactor">
    <cofactor evidence="2">
        <name>Mg(2+)</name>
        <dbReference type="ChEBI" id="CHEBI:18420"/>
    </cofactor>
</comment>
<dbReference type="Gene3D" id="3.30.420.10">
    <property type="entry name" value="Ribonuclease H-like superfamily/Ribonuclease H"/>
    <property type="match status" value="1"/>
</dbReference>
<evidence type="ECO:0000256" key="14">
    <source>
        <dbReference type="HAMAP-Rule" id="MF_00052"/>
    </source>
</evidence>
<evidence type="ECO:0000256" key="7">
    <source>
        <dbReference type="ARBA" id="ARBA00019179"/>
    </source>
</evidence>
<evidence type="ECO:0000256" key="2">
    <source>
        <dbReference type="ARBA" id="ARBA00001946"/>
    </source>
</evidence>
<evidence type="ECO:0000256" key="4">
    <source>
        <dbReference type="ARBA" id="ARBA00004496"/>
    </source>
</evidence>
<evidence type="ECO:0000256" key="15">
    <source>
        <dbReference type="PROSITE-ProRule" id="PRU01319"/>
    </source>
</evidence>
<feature type="domain" description="RNase H type-2" evidence="17">
    <location>
        <begin position="1"/>
        <end position="187"/>
    </location>
</feature>
<dbReference type="GO" id="GO:0032299">
    <property type="term" value="C:ribonuclease H2 complex"/>
    <property type="evidence" value="ECO:0007669"/>
    <property type="project" value="TreeGrafter"/>
</dbReference>
<dbReference type="GO" id="GO:0043137">
    <property type="term" value="P:DNA replication, removal of RNA primer"/>
    <property type="evidence" value="ECO:0007669"/>
    <property type="project" value="TreeGrafter"/>
</dbReference>
<comment type="caution">
    <text evidence="18">The sequence shown here is derived from an EMBL/GenBank/DDBJ whole genome shotgun (WGS) entry which is preliminary data.</text>
</comment>
<dbReference type="GO" id="GO:0004523">
    <property type="term" value="F:RNA-DNA hybrid ribonuclease activity"/>
    <property type="evidence" value="ECO:0007669"/>
    <property type="project" value="UniProtKB-UniRule"/>
</dbReference>
<feature type="binding site" evidence="14 15">
    <location>
        <position position="7"/>
    </location>
    <ligand>
        <name>a divalent metal cation</name>
        <dbReference type="ChEBI" id="CHEBI:60240"/>
    </ligand>
</feature>
<keyword evidence="10 14" id="KW-0479">Metal-binding</keyword>
<comment type="catalytic activity">
    <reaction evidence="1 14 15 16">
        <text>Endonucleolytic cleavage to 5'-phosphomonoester.</text>
        <dbReference type="EC" id="3.1.26.4"/>
    </reaction>
</comment>
<protein>
    <recommendedName>
        <fullName evidence="7 14">Ribonuclease HII</fullName>
        <shortName evidence="14">RNase HII</shortName>
        <ecNumber evidence="6 14">3.1.26.4</ecNumber>
    </recommendedName>
</protein>
<evidence type="ECO:0000256" key="8">
    <source>
        <dbReference type="ARBA" id="ARBA00022490"/>
    </source>
</evidence>
<evidence type="ECO:0000313" key="18">
    <source>
        <dbReference type="EMBL" id="HHH13360.1"/>
    </source>
</evidence>
<dbReference type="PROSITE" id="PS51975">
    <property type="entry name" value="RNASE_H_2"/>
    <property type="match status" value="1"/>
</dbReference>
<gene>
    <name evidence="14" type="primary">rnhB</name>
    <name evidence="18" type="ORF">ENJ98_03920</name>
</gene>
<dbReference type="Proteomes" id="UP000886100">
    <property type="component" value="Unassembled WGS sequence"/>
</dbReference>
<accession>A0A7C5MZV3</accession>
<evidence type="ECO:0000256" key="10">
    <source>
        <dbReference type="ARBA" id="ARBA00022723"/>
    </source>
</evidence>
<evidence type="ECO:0000259" key="17">
    <source>
        <dbReference type="PROSITE" id="PS51975"/>
    </source>
</evidence>
<dbReference type="Pfam" id="PF01351">
    <property type="entry name" value="RNase_HII"/>
    <property type="match status" value="1"/>
</dbReference>
<dbReference type="EC" id="3.1.26.4" evidence="6 14"/>
<keyword evidence="11 14" id="KW-0255">Endonuclease</keyword>
<dbReference type="GO" id="GO:0030145">
    <property type="term" value="F:manganese ion binding"/>
    <property type="evidence" value="ECO:0007669"/>
    <property type="project" value="UniProtKB-UniRule"/>
</dbReference>
<dbReference type="GO" id="GO:0005737">
    <property type="term" value="C:cytoplasm"/>
    <property type="evidence" value="ECO:0007669"/>
    <property type="project" value="UniProtKB-SubCell"/>
</dbReference>
<dbReference type="InterPro" id="IPR012337">
    <property type="entry name" value="RNaseH-like_sf"/>
</dbReference>
<dbReference type="NCBIfam" id="NF000595">
    <property type="entry name" value="PRK00015.1-3"/>
    <property type="match status" value="1"/>
</dbReference>
<feature type="binding site" evidence="14 15">
    <location>
        <position position="99"/>
    </location>
    <ligand>
        <name>a divalent metal cation</name>
        <dbReference type="ChEBI" id="CHEBI:60240"/>
    </ligand>
</feature>
<dbReference type="InterPro" id="IPR022898">
    <property type="entry name" value="RNase_HII"/>
</dbReference>
<evidence type="ECO:0000256" key="6">
    <source>
        <dbReference type="ARBA" id="ARBA00012180"/>
    </source>
</evidence>
<evidence type="ECO:0000256" key="11">
    <source>
        <dbReference type="ARBA" id="ARBA00022759"/>
    </source>
</evidence>
<dbReference type="GO" id="GO:0003723">
    <property type="term" value="F:RNA binding"/>
    <property type="evidence" value="ECO:0007669"/>
    <property type="project" value="UniProtKB-UniRule"/>
</dbReference>
<dbReference type="HAMAP" id="MF_00052_B">
    <property type="entry name" value="RNase_HII_B"/>
    <property type="match status" value="1"/>
</dbReference>
<proteinExistence type="inferred from homology"/>
<dbReference type="InterPro" id="IPR024567">
    <property type="entry name" value="RNase_HII/HIII_dom"/>
</dbReference>
<dbReference type="AlphaFoldDB" id="A0A7C5MZV3"/>
<comment type="function">
    <text evidence="3 14 16">Endonuclease that specifically degrades the RNA of RNA-DNA hybrids.</text>
</comment>
<reference evidence="18" key="1">
    <citation type="journal article" date="2020" name="mSystems">
        <title>Genome- and Community-Level Interaction Insights into Carbon Utilization and Element Cycling Functions of Hydrothermarchaeota in Hydrothermal Sediment.</title>
        <authorList>
            <person name="Zhou Z."/>
            <person name="Liu Y."/>
            <person name="Xu W."/>
            <person name="Pan J."/>
            <person name="Luo Z.H."/>
            <person name="Li M."/>
        </authorList>
    </citation>
    <scope>NUCLEOTIDE SEQUENCE [LARGE SCALE GENOMIC DNA]</scope>
    <source>
        <strain evidence="18">HyVt-535</strain>
    </source>
</reference>
<comment type="similarity">
    <text evidence="5 14 16">Belongs to the RNase HII family.</text>
</comment>
<evidence type="ECO:0000256" key="16">
    <source>
        <dbReference type="RuleBase" id="RU003515"/>
    </source>
</evidence>
<keyword evidence="8 14" id="KW-0963">Cytoplasm</keyword>
<dbReference type="EMBL" id="DROM01000241">
    <property type="protein sequence ID" value="HHH13360.1"/>
    <property type="molecule type" value="Genomic_DNA"/>
</dbReference>
<evidence type="ECO:0000256" key="5">
    <source>
        <dbReference type="ARBA" id="ARBA00007383"/>
    </source>
</evidence>
<feature type="binding site" evidence="14 15">
    <location>
        <position position="8"/>
    </location>
    <ligand>
        <name>a divalent metal cation</name>
        <dbReference type="ChEBI" id="CHEBI:60240"/>
    </ligand>
</feature>
<dbReference type="GO" id="GO:0006298">
    <property type="term" value="P:mismatch repair"/>
    <property type="evidence" value="ECO:0007669"/>
    <property type="project" value="TreeGrafter"/>
</dbReference>
<dbReference type="PANTHER" id="PTHR10954:SF18">
    <property type="entry name" value="RIBONUCLEASE HII"/>
    <property type="match status" value="1"/>
</dbReference>
<dbReference type="NCBIfam" id="NF000596">
    <property type="entry name" value="PRK00015.1-4"/>
    <property type="match status" value="1"/>
</dbReference>
<evidence type="ECO:0000256" key="9">
    <source>
        <dbReference type="ARBA" id="ARBA00022722"/>
    </source>
</evidence>
<keyword evidence="13 14" id="KW-0464">Manganese</keyword>
<evidence type="ECO:0000256" key="12">
    <source>
        <dbReference type="ARBA" id="ARBA00022801"/>
    </source>
</evidence>
<name>A0A7C5MZV3_9GAMM</name>
<evidence type="ECO:0000256" key="1">
    <source>
        <dbReference type="ARBA" id="ARBA00000077"/>
    </source>
</evidence>
<dbReference type="InterPro" id="IPR001352">
    <property type="entry name" value="RNase_HII/HIII"/>
</dbReference>
<dbReference type="SUPFAM" id="SSF53098">
    <property type="entry name" value="Ribonuclease H-like"/>
    <property type="match status" value="1"/>
</dbReference>
<dbReference type="FunFam" id="3.30.420.10:FF:000006">
    <property type="entry name" value="Ribonuclease HII"/>
    <property type="match status" value="1"/>
</dbReference>
<dbReference type="CDD" id="cd07182">
    <property type="entry name" value="RNase_HII_bacteria_HII_like"/>
    <property type="match status" value="1"/>
</dbReference>
<sequence length="187" mass="20120">MIVCGLDEVGRGPLAGPVVAAAVVLDPARPVEGLADSKKLTPARREALFEEITEKALAWSLGRAEVEEIDRINILQASLLAMRRALEELPLRVDHALVDGNRIPDGLYCSAEAIVGGDGLEPCISAASIVAKVSRDREMVELDARFPGYGLAGHKGYPTRAHLEALRTLGVTGIHRRSFAPVRKLLE</sequence>
<evidence type="ECO:0000256" key="3">
    <source>
        <dbReference type="ARBA" id="ARBA00004065"/>
    </source>
</evidence>
<comment type="subcellular location">
    <subcellularLocation>
        <location evidence="4 14">Cytoplasm</location>
    </subcellularLocation>
</comment>